<comment type="caution">
    <text evidence="1">The sequence shown here is derived from an EMBL/GenBank/DDBJ whole genome shotgun (WGS) entry which is preliminary data.</text>
</comment>
<dbReference type="AlphaFoldDB" id="A0AA87U4R1"/>
<evidence type="ECO:0000313" key="1">
    <source>
        <dbReference type="EMBL" id="GAJ93414.1"/>
    </source>
</evidence>
<protein>
    <submittedName>
        <fullName evidence="1">Uncharacterized protein</fullName>
    </submittedName>
</protein>
<dbReference type="Proteomes" id="UP000026941">
    <property type="component" value="Unassembled WGS sequence"/>
</dbReference>
<name>A0AA87U4R1_RHIRH</name>
<dbReference type="EMBL" id="BAYX01000006">
    <property type="protein sequence ID" value="GAJ93414.1"/>
    <property type="molecule type" value="Genomic_DNA"/>
</dbReference>
<reference evidence="1 2" key="1">
    <citation type="submission" date="2014-05" db="EMBL/GenBank/DDBJ databases">
        <title>Whole genome shotgun sequence of Rhizobium rhizogenes NBRC 13257.</title>
        <authorList>
            <person name="Katano-Makiyama Y."/>
            <person name="Hosoyama A."/>
            <person name="Hashimoto M."/>
            <person name="Hosoyama Y."/>
            <person name="Noguchi M."/>
            <person name="Tsuchikane K."/>
            <person name="Kimura A."/>
            <person name="Ohji S."/>
            <person name="Ichikawa N."/>
            <person name="Yamazoe A."/>
            <person name="Fujita N."/>
        </authorList>
    </citation>
    <scope>NUCLEOTIDE SEQUENCE [LARGE SCALE GENOMIC DNA]</scope>
    <source>
        <strain evidence="1 2">NBRC 13257</strain>
    </source>
</reference>
<sequence>MPADADQFRERRFTFPDTSIEQRKAAIDGAMTIMKIARLPDQISEFCALGTTGIPIDLGNRTGPCLIGTASQNGRLEPALRAICETASKVEPANVAA</sequence>
<accession>A0AA87U4R1</accession>
<proteinExistence type="predicted"/>
<evidence type="ECO:0000313" key="2">
    <source>
        <dbReference type="Proteomes" id="UP000026941"/>
    </source>
</evidence>
<organism evidence="1 2">
    <name type="scientific">Rhizobium rhizogenes NBRC 13257</name>
    <dbReference type="NCBI Taxonomy" id="1220581"/>
    <lineage>
        <taxon>Bacteria</taxon>
        <taxon>Pseudomonadati</taxon>
        <taxon>Pseudomonadota</taxon>
        <taxon>Alphaproteobacteria</taxon>
        <taxon>Hyphomicrobiales</taxon>
        <taxon>Rhizobiaceae</taxon>
        <taxon>Rhizobium/Agrobacterium group</taxon>
        <taxon>Rhizobium</taxon>
    </lineage>
</organism>
<gene>
    <name evidence="1" type="ORF">RRH01S_06_00330</name>
</gene>